<dbReference type="Pfam" id="PF14186">
    <property type="entry name" value="Aida_C2"/>
    <property type="match status" value="1"/>
</dbReference>
<dbReference type="Gene3D" id="2.60.40.150">
    <property type="entry name" value="C2 domain"/>
    <property type="match status" value="1"/>
</dbReference>
<dbReference type="InterPro" id="IPR001660">
    <property type="entry name" value="SAM"/>
</dbReference>
<dbReference type="SMART" id="SM00498">
    <property type="entry name" value="FH2"/>
    <property type="match status" value="1"/>
</dbReference>
<protein>
    <recommendedName>
        <fullName evidence="5">SAM domain-containing protein</fullName>
    </recommendedName>
</protein>
<dbReference type="InterPro" id="IPR015425">
    <property type="entry name" value="FH2_Formin"/>
</dbReference>
<dbReference type="SUPFAM" id="SSF101447">
    <property type="entry name" value="Formin homology 2 domain (FH2 domain)"/>
    <property type="match status" value="1"/>
</dbReference>
<dbReference type="CDD" id="cd09487">
    <property type="entry name" value="SAM_superfamily"/>
    <property type="match status" value="1"/>
</dbReference>
<proteinExistence type="predicted"/>
<dbReference type="Gene3D" id="2.30.29.30">
    <property type="entry name" value="Pleckstrin-homology domain (PH domain)/Phosphotyrosine-binding domain (PTB)"/>
    <property type="match status" value="2"/>
</dbReference>
<feature type="region of interest" description="Disordered" evidence="1">
    <location>
        <begin position="1223"/>
        <end position="1257"/>
    </location>
</feature>
<dbReference type="EMBL" id="HBKN01012101">
    <property type="protein sequence ID" value="CAE2283034.1"/>
    <property type="molecule type" value="Transcribed_RNA"/>
</dbReference>
<feature type="domain" description="PH" evidence="2">
    <location>
        <begin position="271"/>
        <end position="370"/>
    </location>
</feature>
<accession>A0A7S4NFE6</accession>
<dbReference type="SUPFAM" id="SSF47769">
    <property type="entry name" value="SAM/Pointed domain"/>
    <property type="match status" value="1"/>
</dbReference>
<reference evidence="4" key="1">
    <citation type="submission" date="2021-01" db="EMBL/GenBank/DDBJ databases">
        <authorList>
            <person name="Corre E."/>
            <person name="Pelletier E."/>
            <person name="Niang G."/>
            <person name="Scheremetjew M."/>
            <person name="Finn R."/>
            <person name="Kale V."/>
            <person name="Holt S."/>
            <person name="Cochrane G."/>
            <person name="Meng A."/>
            <person name="Brown T."/>
            <person name="Cohen L."/>
        </authorList>
    </citation>
    <scope>NUCLEOTIDE SEQUENCE</scope>
    <source>
        <strain evidence="4">CCMP 2712</strain>
    </source>
</reference>
<name>A0A7S4NFE6_GUITH</name>
<feature type="region of interest" description="Disordered" evidence="1">
    <location>
        <begin position="96"/>
        <end position="137"/>
    </location>
</feature>
<dbReference type="Gene3D" id="1.20.58.2220">
    <property type="entry name" value="Formin, FH2 domain"/>
    <property type="match status" value="1"/>
</dbReference>
<feature type="region of interest" description="Disordered" evidence="1">
    <location>
        <begin position="1"/>
        <end position="75"/>
    </location>
</feature>
<dbReference type="InterPro" id="IPR013761">
    <property type="entry name" value="SAM/pointed_sf"/>
</dbReference>
<dbReference type="InterPro" id="IPR042201">
    <property type="entry name" value="FH2_Formin_sf"/>
</dbReference>
<feature type="domain" description="PH" evidence="2">
    <location>
        <begin position="1093"/>
        <end position="1189"/>
    </location>
</feature>
<dbReference type="SUPFAM" id="SSF50729">
    <property type="entry name" value="PH domain-like"/>
    <property type="match status" value="2"/>
</dbReference>
<organism evidence="4">
    <name type="scientific">Guillardia theta</name>
    <name type="common">Cryptophyte</name>
    <name type="synonym">Cryptomonas phi</name>
    <dbReference type="NCBI Taxonomy" id="55529"/>
    <lineage>
        <taxon>Eukaryota</taxon>
        <taxon>Cryptophyceae</taxon>
        <taxon>Pyrenomonadales</taxon>
        <taxon>Geminigeraceae</taxon>
        <taxon>Guillardia</taxon>
    </lineage>
</organism>
<dbReference type="PROSITE" id="PS50003">
    <property type="entry name" value="PH_DOMAIN"/>
    <property type="match status" value="2"/>
</dbReference>
<dbReference type="InterPro" id="IPR001849">
    <property type="entry name" value="PH_domain"/>
</dbReference>
<dbReference type="Pfam" id="PF02181">
    <property type="entry name" value="FH2"/>
    <property type="match status" value="1"/>
</dbReference>
<sequence length="1311" mass="147061">MQPDSSIGTGKLFGRPTPAQLLKAGKSIKDGWSHAGEGADDPASTPAQNNNSVEDLDRTNVPKEDDQGFVSAGKESHDYGEVQIGKLYAISEERELASEARHSEDGLEVYPEANSTTDSSQESNATGTIPAHPLDQPGLKSVSFDISQVNEIHCEPQSEAVKTPMKLGAGVDDVLFWLRSIGFSQYEKTFALNRIDFEELFRLKENDLKQMGISIKQNRRLLLEAIEYLRLSLRLQQASNGKDARPNWYLPEIDNAEEQKPVSKTDDKNIPAQKKGYVTWLDATHRKSYRGYAIIQGASLHIFKSSEHIFLKPSVSVPLQSALIAFSSLAQNCILIQADLSIPSKDDLYLVADSKREAQEWLNQLNAASNVQISQSSSMIAVSSIKTYHIKLNCLFVQNPANLCKPFLSIGLVDKNGNLVSELNRFDIEPSHDVESKSELSSDNTLSVKLQGEITVSRKMLQTVGQGAVIFFEIKGSSQKQAVIFPETHYWTFALVSELNNGPTRLNLRKKPVSYDPLILRSSTNMKQMSFLAIDCFVKDAAKKQEDKSTSTGDSFAEDDWRTIVELAAILKDKESSSTEKIHKVQELLGEGSPAVAMPEGGEQSTDEMIADDDVQAIPVGVSTACPHPSQRLQGIKVMHLLYSDAENPLPPNDVKDLNNLYSVLDTEALEQMFSVKREVLTEAILEGEKRFLEIIDRYNSDENSVLRFIKDCDISNTPKNFVIDLCEGIMKNFEPLMSSGAKLDPSLQDKLSTRLFKIPFVYERCEAMVYCLNFEDEYLRLRSDLKTLRTLTTGLSSSNQLRKFFLHLLAIANFLNYENAGGLTVSFYVDNLKEILETRTNVLGKSLIDVLVEHLLKKDPEVLQIVDLLPPRSKEQLNYHQASEMCLALLKGFRRIYSYIQLQSPRGSLSKFVVSNRIREKLDELVLALNAYKCCDSDHDKFWRHFGINHTSPDYVRTFCDLRGMIEAALEKRSSMHKAGKTEPLNEIETGPIEDDTPLMRWLRQNGLEMFRASLEAKNVTLEGLKKSSKMDFLDDSVSLRDKKRFQKALNVLRKEAAKEKGESVNYDAHVVQVHSDLMFRGGKKDTIVQKKEFVEGWLSIKFKNTRSYEQVYVKITRNLMTLHNTDESSDSQSNVCLDGAAIIDLDSANELEIRMNLFEQSRHDFRIRAENPAHTQQWKQALSRASIWKASQAVLDKAKVRSTAKEEETRRLFPGGSARELLQGPLVRPPEARRVSDEGGGDGDDVGDQKEVKEDRELGDWSLSIELVEVQTVPLKGTSYQSPSICIKCAGVVGKKLIVVGALVLSRQT</sequence>
<evidence type="ECO:0000313" key="4">
    <source>
        <dbReference type="EMBL" id="CAE2283034.1"/>
    </source>
</evidence>
<evidence type="ECO:0008006" key="5">
    <source>
        <dbReference type="Google" id="ProtNLM"/>
    </source>
</evidence>
<dbReference type="SMART" id="SM00233">
    <property type="entry name" value="PH"/>
    <property type="match status" value="2"/>
</dbReference>
<dbReference type="Pfam" id="PF00536">
    <property type="entry name" value="SAM_1"/>
    <property type="match status" value="1"/>
</dbReference>
<dbReference type="SMART" id="SM00454">
    <property type="entry name" value="SAM"/>
    <property type="match status" value="2"/>
</dbReference>
<dbReference type="InterPro" id="IPR011993">
    <property type="entry name" value="PH-like_dom_sf"/>
</dbReference>
<evidence type="ECO:0000256" key="1">
    <source>
        <dbReference type="SAM" id="MobiDB-lite"/>
    </source>
</evidence>
<dbReference type="CDD" id="cd00821">
    <property type="entry name" value="PH"/>
    <property type="match status" value="1"/>
</dbReference>
<feature type="compositionally biased region" description="Basic and acidic residues" evidence="1">
    <location>
        <begin position="55"/>
        <end position="66"/>
    </location>
</feature>
<evidence type="ECO:0000259" key="3">
    <source>
        <dbReference type="PROSITE" id="PS50105"/>
    </source>
</evidence>
<dbReference type="InterPro" id="IPR035892">
    <property type="entry name" value="C2_domain_sf"/>
</dbReference>
<dbReference type="Gene3D" id="1.10.150.50">
    <property type="entry name" value="Transcription Factor, Ets-1"/>
    <property type="match status" value="1"/>
</dbReference>
<feature type="domain" description="SAM" evidence="3">
    <location>
        <begin position="169"/>
        <end position="232"/>
    </location>
</feature>
<dbReference type="PROSITE" id="PS50105">
    <property type="entry name" value="SAM_DOMAIN"/>
    <property type="match status" value="1"/>
</dbReference>
<dbReference type="InterPro" id="IPR025939">
    <property type="entry name" value="Aida_C"/>
</dbReference>
<feature type="compositionally biased region" description="Polar residues" evidence="1">
    <location>
        <begin position="113"/>
        <end position="127"/>
    </location>
</feature>
<evidence type="ECO:0000259" key="2">
    <source>
        <dbReference type="PROSITE" id="PS50003"/>
    </source>
</evidence>
<feature type="compositionally biased region" description="Basic and acidic residues" evidence="1">
    <location>
        <begin position="96"/>
        <end position="105"/>
    </location>
</feature>
<gene>
    <name evidence="4" type="ORF">GTHE00462_LOCUS9479</name>
</gene>